<dbReference type="InterPro" id="IPR029068">
    <property type="entry name" value="Glyas_Bleomycin-R_OHBP_Dase"/>
</dbReference>
<keyword evidence="5" id="KW-0456">Lyase</keyword>
<dbReference type="CDD" id="cd08349">
    <property type="entry name" value="BLMA_like"/>
    <property type="match status" value="1"/>
</dbReference>
<evidence type="ECO:0000259" key="4">
    <source>
        <dbReference type="PROSITE" id="PS51819"/>
    </source>
</evidence>
<dbReference type="PROSITE" id="PS51819">
    <property type="entry name" value="VOC"/>
    <property type="match status" value="1"/>
</dbReference>
<evidence type="ECO:0000256" key="2">
    <source>
        <dbReference type="ARBA" id="ARBA00021572"/>
    </source>
</evidence>
<reference evidence="5" key="1">
    <citation type="submission" date="2016-03" db="EMBL/GenBank/DDBJ databases">
        <title>Microsymbionts genomes from the relict species Vavilovia formosa.</title>
        <authorList>
            <person name="Chirak E."/>
            <person name="Kimeklis A."/>
            <person name="Kopat V."/>
            <person name="Andronov E."/>
        </authorList>
    </citation>
    <scope>NUCLEOTIDE SEQUENCE [LARGE SCALE GENOMIC DNA]</scope>
    <source>
        <strain evidence="5">Vaf12</strain>
    </source>
</reference>
<organism evidence="5">
    <name type="scientific">Rhizobium leguminosarum</name>
    <dbReference type="NCBI Taxonomy" id="384"/>
    <lineage>
        <taxon>Bacteria</taxon>
        <taxon>Pseudomonadati</taxon>
        <taxon>Pseudomonadota</taxon>
        <taxon>Alphaproteobacteria</taxon>
        <taxon>Hyphomicrobiales</taxon>
        <taxon>Rhizobiaceae</taxon>
        <taxon>Rhizobium/Agrobacterium group</taxon>
        <taxon>Rhizobium</taxon>
    </lineage>
</organism>
<comment type="caution">
    <text evidence="5">The sequence shown here is derived from an EMBL/GenBank/DDBJ whole genome shotgun (WGS) entry which is preliminary data.</text>
</comment>
<evidence type="ECO:0000313" key="5">
    <source>
        <dbReference type="EMBL" id="KZA98447.1"/>
    </source>
</evidence>
<gene>
    <name evidence="5" type="ORF">A4A59_27340</name>
</gene>
<dbReference type="Gene3D" id="3.10.180.10">
    <property type="entry name" value="2,3-Dihydroxybiphenyl 1,2-Dioxygenase, domain 1"/>
    <property type="match status" value="1"/>
</dbReference>
<dbReference type="GO" id="GO:0016829">
    <property type="term" value="F:lyase activity"/>
    <property type="evidence" value="ECO:0007669"/>
    <property type="project" value="UniProtKB-KW"/>
</dbReference>
<sequence>MSNFENLRKRAKLYKRWHLDRYYPVAAEIRRWLPRYSGLNDRQILDCAFKLADAQELVAAKEGFESWTALKQGLTLMNTPQQTKASTPTFIDAQPQLFVRDIGSSCDFYVGKLGFGLAFTYGKPAFYAQVFRGAVRLNLRSVDMPFLHPDFRLHEEDALSATITLDDAKALFLEYTRAEVPFHQGLRIEPWGAQTFIVRDPDGNLIAFAS</sequence>
<dbReference type="SUPFAM" id="SSF54593">
    <property type="entry name" value="Glyoxalase/Bleomycin resistance protein/Dihydroxybiphenyl dioxygenase"/>
    <property type="match status" value="1"/>
</dbReference>
<evidence type="ECO:0000256" key="3">
    <source>
        <dbReference type="ARBA" id="ARBA00023251"/>
    </source>
</evidence>
<keyword evidence="3" id="KW-0046">Antibiotic resistance</keyword>
<proteinExistence type="inferred from homology"/>
<comment type="similarity">
    <text evidence="1">Belongs to the bleomycin resistance protein family.</text>
</comment>
<accession>A0A154IEC0</accession>
<dbReference type="EMBL" id="LVYU01000115">
    <property type="protein sequence ID" value="KZA98447.1"/>
    <property type="molecule type" value="Genomic_DNA"/>
</dbReference>
<evidence type="ECO:0000256" key="1">
    <source>
        <dbReference type="ARBA" id="ARBA00011051"/>
    </source>
</evidence>
<dbReference type="Pfam" id="PF00903">
    <property type="entry name" value="Glyoxalase"/>
    <property type="match status" value="1"/>
</dbReference>
<dbReference type="RefSeq" id="WP_062943823.1">
    <property type="nucleotide sequence ID" value="NZ_CP171844.1"/>
</dbReference>
<dbReference type="InterPro" id="IPR004360">
    <property type="entry name" value="Glyas_Fos-R_dOase_dom"/>
</dbReference>
<protein>
    <recommendedName>
        <fullName evidence="2">Bleomycin resistance protein</fullName>
    </recommendedName>
</protein>
<dbReference type="GO" id="GO:0046677">
    <property type="term" value="P:response to antibiotic"/>
    <property type="evidence" value="ECO:0007669"/>
    <property type="project" value="UniProtKB-KW"/>
</dbReference>
<name>A0A154IEC0_RHILE</name>
<feature type="domain" description="VOC" evidence="4">
    <location>
        <begin position="90"/>
        <end position="210"/>
    </location>
</feature>
<dbReference type="InterPro" id="IPR037523">
    <property type="entry name" value="VOC_core"/>
</dbReference>
<dbReference type="AlphaFoldDB" id="A0A154IEC0"/>
<dbReference type="InterPro" id="IPR000335">
    <property type="entry name" value="Bleomycin-R"/>
</dbReference>